<dbReference type="Proteomes" id="UP000275069">
    <property type="component" value="Chromosome"/>
</dbReference>
<dbReference type="Gene3D" id="3.20.80.10">
    <property type="entry name" value="Regulatory factor, effector binding domain"/>
    <property type="match status" value="1"/>
</dbReference>
<dbReference type="Pfam" id="PF06445">
    <property type="entry name" value="GyrI-like"/>
    <property type="match status" value="1"/>
</dbReference>
<evidence type="ECO:0000259" key="1">
    <source>
        <dbReference type="SMART" id="SM00871"/>
    </source>
</evidence>
<dbReference type="InterPro" id="IPR010499">
    <property type="entry name" value="AraC_E-bd"/>
</dbReference>
<accession>A0A387BF82</accession>
<keyword evidence="3" id="KW-1185">Reference proteome</keyword>
<dbReference type="OrthoDB" id="7849865at2"/>
<evidence type="ECO:0000313" key="3">
    <source>
        <dbReference type="Proteomes" id="UP000275069"/>
    </source>
</evidence>
<dbReference type="SUPFAM" id="SSF55136">
    <property type="entry name" value="Probable bacterial effector-binding domain"/>
    <property type="match status" value="1"/>
</dbReference>
<sequence>MAEISVEVRAVEPQHVATVTRKASGFGPENIGPVIGPIFPAVGAAVEQAGLSPTDYGPAVALYAPDESGDGTGALVTAGFVIPDAVSEVPGVEVSTLPVLEQAAVTVHRGEMATIGESWDALVQWIQANGYELAGVCREVYWTPGFRPQSEWVTDLVQPVRPVASA</sequence>
<dbReference type="SMART" id="SM00871">
    <property type="entry name" value="AraC_E_bind"/>
    <property type="match status" value="1"/>
</dbReference>
<dbReference type="AlphaFoldDB" id="A0A387BF82"/>
<dbReference type="KEGG" id="gry:D7I44_02880"/>
<proteinExistence type="predicted"/>
<feature type="domain" description="AraC effector-binding" evidence="1">
    <location>
        <begin position="4"/>
        <end position="161"/>
    </location>
</feature>
<dbReference type="RefSeq" id="WP_120788107.1">
    <property type="nucleotide sequence ID" value="NZ_CP032624.1"/>
</dbReference>
<dbReference type="EMBL" id="CP032624">
    <property type="protein sequence ID" value="AYG02573.1"/>
    <property type="molecule type" value="Genomic_DNA"/>
</dbReference>
<gene>
    <name evidence="2" type="ORF">D7I44_02880</name>
</gene>
<dbReference type="InterPro" id="IPR011256">
    <property type="entry name" value="Reg_factor_effector_dom_sf"/>
</dbReference>
<dbReference type="InterPro" id="IPR029442">
    <property type="entry name" value="GyrI-like"/>
</dbReference>
<name>A0A387BF82_9MICO</name>
<organism evidence="2 3">
    <name type="scientific">Gryllotalpicola protaetiae</name>
    <dbReference type="NCBI Taxonomy" id="2419771"/>
    <lineage>
        <taxon>Bacteria</taxon>
        <taxon>Bacillati</taxon>
        <taxon>Actinomycetota</taxon>
        <taxon>Actinomycetes</taxon>
        <taxon>Micrococcales</taxon>
        <taxon>Microbacteriaceae</taxon>
        <taxon>Gryllotalpicola</taxon>
    </lineage>
</organism>
<protein>
    <submittedName>
        <fullName evidence="2">AraC family transcriptional regulator</fullName>
    </submittedName>
</protein>
<evidence type="ECO:0000313" key="2">
    <source>
        <dbReference type="EMBL" id="AYG02573.1"/>
    </source>
</evidence>
<reference evidence="2 3" key="1">
    <citation type="submission" date="2018-09" db="EMBL/GenBank/DDBJ databases">
        <title>Genome sequencing of strain 2DFW10M-5.</title>
        <authorList>
            <person name="Heo J."/>
            <person name="Kim S.-J."/>
            <person name="Kwon S.-W."/>
        </authorList>
    </citation>
    <scope>NUCLEOTIDE SEQUENCE [LARGE SCALE GENOMIC DNA]</scope>
    <source>
        <strain evidence="2 3">2DFW10M-5</strain>
    </source>
</reference>